<dbReference type="Gene3D" id="3.60.20.10">
    <property type="entry name" value="Glutamine Phosphoribosylpyrophosphate, subunit 1, domain 1"/>
    <property type="match status" value="1"/>
</dbReference>
<dbReference type="RefSeq" id="WP_344729099.1">
    <property type="nucleotide sequence ID" value="NZ_BAABBI010000001.1"/>
</dbReference>
<organism evidence="9 10">
    <name type="scientific">Corallibacter vietnamensis</name>
    <dbReference type="NCBI Taxonomy" id="904130"/>
    <lineage>
        <taxon>Bacteria</taxon>
        <taxon>Pseudomonadati</taxon>
        <taxon>Bacteroidota</taxon>
        <taxon>Flavobacteriia</taxon>
        <taxon>Flavobacteriales</taxon>
        <taxon>Flavobacteriaceae</taxon>
        <taxon>Corallibacter</taxon>
    </lineage>
</organism>
<dbReference type="CDD" id="cd01991">
    <property type="entry name" value="Asn_synthase_B_C"/>
    <property type="match status" value="1"/>
</dbReference>
<accession>A0ABP7H757</accession>
<comment type="similarity">
    <text evidence="2">Belongs to the asparagine synthetase family.</text>
</comment>
<evidence type="ECO:0000256" key="1">
    <source>
        <dbReference type="ARBA" id="ARBA00005187"/>
    </source>
</evidence>
<reference evidence="10" key="1">
    <citation type="journal article" date="2019" name="Int. J. Syst. Evol. Microbiol.">
        <title>The Global Catalogue of Microorganisms (GCM) 10K type strain sequencing project: providing services to taxonomists for standard genome sequencing and annotation.</title>
        <authorList>
            <consortium name="The Broad Institute Genomics Platform"/>
            <consortium name="The Broad Institute Genome Sequencing Center for Infectious Disease"/>
            <person name="Wu L."/>
            <person name="Ma J."/>
        </authorList>
    </citation>
    <scope>NUCLEOTIDE SEQUENCE [LARGE SCALE GENOMIC DNA]</scope>
    <source>
        <strain evidence="10">JCM 17525</strain>
    </source>
</reference>
<keyword evidence="10" id="KW-1185">Reference proteome</keyword>
<dbReference type="PROSITE" id="PS51278">
    <property type="entry name" value="GATASE_TYPE_2"/>
    <property type="match status" value="1"/>
</dbReference>
<dbReference type="SUPFAM" id="SSF52402">
    <property type="entry name" value="Adenine nucleotide alpha hydrolases-like"/>
    <property type="match status" value="1"/>
</dbReference>
<dbReference type="InterPro" id="IPR014729">
    <property type="entry name" value="Rossmann-like_a/b/a_fold"/>
</dbReference>
<dbReference type="InterPro" id="IPR029055">
    <property type="entry name" value="Ntn_hydrolases_N"/>
</dbReference>
<dbReference type="Proteomes" id="UP001501456">
    <property type="component" value="Unassembled WGS sequence"/>
</dbReference>
<keyword evidence="4" id="KW-0547">Nucleotide-binding</keyword>
<comment type="pathway">
    <text evidence="1">Amino-acid biosynthesis; L-asparagine biosynthesis; L-asparagine from L-aspartate (L-Gln route): step 1/1.</text>
</comment>
<comment type="catalytic activity">
    <reaction evidence="7">
        <text>L-aspartate + L-glutamine + ATP + H2O = L-asparagine + L-glutamate + AMP + diphosphate + H(+)</text>
        <dbReference type="Rhea" id="RHEA:12228"/>
        <dbReference type="ChEBI" id="CHEBI:15377"/>
        <dbReference type="ChEBI" id="CHEBI:15378"/>
        <dbReference type="ChEBI" id="CHEBI:29985"/>
        <dbReference type="ChEBI" id="CHEBI:29991"/>
        <dbReference type="ChEBI" id="CHEBI:30616"/>
        <dbReference type="ChEBI" id="CHEBI:33019"/>
        <dbReference type="ChEBI" id="CHEBI:58048"/>
        <dbReference type="ChEBI" id="CHEBI:58359"/>
        <dbReference type="ChEBI" id="CHEBI:456215"/>
        <dbReference type="EC" id="6.3.5.4"/>
    </reaction>
</comment>
<dbReference type="InterPro" id="IPR017932">
    <property type="entry name" value="GATase_2_dom"/>
</dbReference>
<evidence type="ECO:0000259" key="8">
    <source>
        <dbReference type="PROSITE" id="PS51278"/>
    </source>
</evidence>
<evidence type="ECO:0000256" key="3">
    <source>
        <dbReference type="ARBA" id="ARBA00012737"/>
    </source>
</evidence>
<evidence type="ECO:0000313" key="9">
    <source>
        <dbReference type="EMBL" id="GAA3784284.1"/>
    </source>
</evidence>
<dbReference type="SUPFAM" id="SSF56235">
    <property type="entry name" value="N-terminal nucleophile aminohydrolases (Ntn hydrolases)"/>
    <property type="match status" value="1"/>
</dbReference>
<evidence type="ECO:0000256" key="6">
    <source>
        <dbReference type="ARBA" id="ARBA00022962"/>
    </source>
</evidence>
<evidence type="ECO:0000256" key="2">
    <source>
        <dbReference type="ARBA" id="ARBA00005752"/>
    </source>
</evidence>
<dbReference type="Pfam" id="PF13537">
    <property type="entry name" value="GATase_7"/>
    <property type="match status" value="1"/>
</dbReference>
<feature type="domain" description="Glutamine amidotransferase type-2" evidence="8">
    <location>
        <begin position="2"/>
        <end position="214"/>
    </location>
</feature>
<keyword evidence="6" id="KW-0315">Glutamine amidotransferase</keyword>
<dbReference type="InterPro" id="IPR033738">
    <property type="entry name" value="AsnB_N"/>
</dbReference>
<protein>
    <recommendedName>
        <fullName evidence="3">asparagine synthase (glutamine-hydrolyzing)</fullName>
        <ecNumber evidence="3">6.3.5.4</ecNumber>
    </recommendedName>
</protein>
<proteinExistence type="inferred from homology"/>
<dbReference type="EC" id="6.3.5.4" evidence="3"/>
<dbReference type="PIRSF" id="PIRSF001589">
    <property type="entry name" value="Asn_synthetase_glu-h"/>
    <property type="match status" value="1"/>
</dbReference>
<dbReference type="Gene3D" id="3.40.50.620">
    <property type="entry name" value="HUPs"/>
    <property type="match status" value="1"/>
</dbReference>
<dbReference type="Pfam" id="PF00733">
    <property type="entry name" value="Asn_synthase"/>
    <property type="match status" value="1"/>
</dbReference>
<name>A0ABP7H757_9FLAO</name>
<dbReference type="InterPro" id="IPR051786">
    <property type="entry name" value="ASN_synthetase/amidase"/>
</dbReference>
<dbReference type="EMBL" id="BAABBI010000001">
    <property type="protein sequence ID" value="GAA3784284.1"/>
    <property type="molecule type" value="Genomic_DNA"/>
</dbReference>
<comment type="caution">
    <text evidence="9">The sequence shown here is derived from an EMBL/GenBank/DDBJ whole genome shotgun (WGS) entry which is preliminary data.</text>
</comment>
<evidence type="ECO:0000313" key="10">
    <source>
        <dbReference type="Proteomes" id="UP001501456"/>
    </source>
</evidence>
<dbReference type="PANTHER" id="PTHR43284:SF1">
    <property type="entry name" value="ASPARAGINE SYNTHETASE"/>
    <property type="match status" value="1"/>
</dbReference>
<dbReference type="InterPro" id="IPR006426">
    <property type="entry name" value="Asn_synth_AEB"/>
</dbReference>
<gene>
    <name evidence="9" type="primary">asnB_2</name>
    <name evidence="9" type="ORF">GCM10022271_15820</name>
</gene>
<evidence type="ECO:0000256" key="4">
    <source>
        <dbReference type="ARBA" id="ARBA00022741"/>
    </source>
</evidence>
<dbReference type="PANTHER" id="PTHR43284">
    <property type="entry name" value="ASPARAGINE SYNTHETASE (GLUTAMINE-HYDROLYZING)"/>
    <property type="match status" value="1"/>
</dbReference>
<evidence type="ECO:0000256" key="5">
    <source>
        <dbReference type="ARBA" id="ARBA00022840"/>
    </source>
</evidence>
<dbReference type="CDD" id="cd00712">
    <property type="entry name" value="AsnB"/>
    <property type="match status" value="1"/>
</dbReference>
<keyword evidence="5" id="KW-0067">ATP-binding</keyword>
<evidence type="ECO:0000256" key="7">
    <source>
        <dbReference type="ARBA" id="ARBA00048741"/>
    </source>
</evidence>
<dbReference type="NCBIfam" id="TIGR01536">
    <property type="entry name" value="asn_synth_AEB"/>
    <property type="match status" value="1"/>
</dbReference>
<sequence length="607" mass="69354">MCGFLAEYTFSAPVTPPNTFQTLLALSKHRGPDATNTIQNNGVQLGFNRLAILDTSPKGNQPKKSPSNRYHVVFNGELYNYKDLAETHGLTNLASTSDTEVLMHLLDKLGVETTIQTLNGMFAIVIIDTKTDLCYLTRDFAGIKPLFFGKSVSGLVAASQFNQVYKHPWHNNHLKLKPDSVKTYFALGYMQAPDTVYKDVFQVKPGELICINRQGDINKKQQSHFSKNQQDASQNQPLSSVLKNVVSKQLVSDVPIATFLSGGIDSPLIGAYAKQQKNAIEAFTLQVADAKLNESDIAKAYAKHLKIKQHIVTVSPEDVRSEIEAHFLAFSEPFGDYSSIPTYVISKEARKRHTVMLSGDGGDELFFGYPRMLDILQKRWWFKMPYTVRKPLAALTNKLGITQTWAPYFKVFNAFVFNKHAKLPKAVLDKAFKNVKYSSTLKDLYKFKNKKKTELLHQLRYNEFYAHLQRVLIKVDRASMANSLEVRVPFLDKNVIEWAWKTSRVVKTKKDLKKDLKQLLANEVPEHFINQKKMGFSVPLNHWLHNQLKTDVIKTVFHTNFYGDTIINVAALRDYVQDFYDNKHDNAWGVWHIYAWQKWWLAHGVKK</sequence>
<dbReference type="InterPro" id="IPR001962">
    <property type="entry name" value="Asn_synthase"/>
</dbReference>